<comment type="caution">
    <text evidence="1">The sequence shown here is derived from an EMBL/GenBank/DDBJ whole genome shotgun (WGS) entry which is preliminary data.</text>
</comment>
<dbReference type="AlphaFoldDB" id="A0A2T4MZU4"/>
<dbReference type="EMBL" id="PZKL01000037">
    <property type="protein sequence ID" value="PTH80077.1"/>
    <property type="molecule type" value="Genomic_DNA"/>
</dbReference>
<dbReference type="Gene3D" id="3.40.220.10">
    <property type="entry name" value="Leucine Aminopeptidase, subunit E, domain 1"/>
    <property type="match status" value="1"/>
</dbReference>
<gene>
    <name evidence="1" type="ORF">DAA48_16055</name>
</gene>
<dbReference type="Proteomes" id="UP000241986">
    <property type="component" value="Unassembled WGS sequence"/>
</dbReference>
<protein>
    <submittedName>
        <fullName evidence="1">Uncharacterized protein</fullName>
    </submittedName>
</protein>
<evidence type="ECO:0000313" key="1">
    <source>
        <dbReference type="EMBL" id="PTH80077.1"/>
    </source>
</evidence>
<organism evidence="1 2">
    <name type="scientific">Aeromonas veronii</name>
    <dbReference type="NCBI Taxonomy" id="654"/>
    <lineage>
        <taxon>Bacteria</taxon>
        <taxon>Pseudomonadati</taxon>
        <taxon>Pseudomonadota</taxon>
        <taxon>Gammaproteobacteria</taxon>
        <taxon>Aeromonadales</taxon>
        <taxon>Aeromonadaceae</taxon>
        <taxon>Aeromonas</taxon>
    </lineage>
</organism>
<reference evidence="1 2" key="1">
    <citation type="submission" date="2018-03" db="EMBL/GenBank/DDBJ databases">
        <title>Aeromonas veronii whole genome sequencing and analysis.</title>
        <authorList>
            <person name="Xie H."/>
            <person name="Liu T."/>
            <person name="Wang K."/>
        </authorList>
    </citation>
    <scope>NUCLEOTIDE SEQUENCE [LARGE SCALE GENOMIC DNA]</scope>
    <source>
        <strain evidence="1 2">XH.VA.1</strain>
    </source>
</reference>
<name>A0A2T4MZU4_AERVE</name>
<dbReference type="InterPro" id="IPR043472">
    <property type="entry name" value="Macro_dom-like"/>
</dbReference>
<accession>A0A2T4MZU4</accession>
<dbReference type="SUPFAM" id="SSF52949">
    <property type="entry name" value="Macro domain-like"/>
    <property type="match status" value="1"/>
</dbReference>
<sequence>MLLLHKIKGLFMHFNFNLFHFAGIGSRKVTGKLSVSMIKLGFALAMSGGVLESGAADGSDTSFETGARMAYDFMCSIDSTLPAGDYGRVMNVHLGWKGFNGRASGSGYNTDIHPMAESLSSRFHPGWNYLSEPARKLMSRNAMQVLTKSLESPVRFVMCYTGDGARFASETSGKTGGTGQAIRIANEYGVNVTNLGNKNDYEKAMSWSRNYFERFKAINGIDLEKYVDEKIAEYTGFKNVYHSSFSEMINAGNLDIIVHDCNILHDNTDAISSSIFSLFPSARDADLLTRLGDKKKIGTFSESVIEHNNKEIIVINAYTQLGKSGDENALMTDYEAVRNIFGEIDRRYKNKKIGIPRIGASVGQGCWFTTSNIVKSKIKNNELALLDAPSFLKAEAKLERSENKNNQIEMNL</sequence>
<proteinExistence type="predicted"/>
<evidence type="ECO:0000313" key="2">
    <source>
        <dbReference type="Proteomes" id="UP000241986"/>
    </source>
</evidence>